<keyword evidence="7 9" id="KW-0811">Translocation</keyword>
<dbReference type="GO" id="GO:0006605">
    <property type="term" value="P:protein targeting"/>
    <property type="evidence" value="ECO:0007669"/>
    <property type="project" value="UniProtKB-UniRule"/>
</dbReference>
<evidence type="ECO:0000256" key="7">
    <source>
        <dbReference type="ARBA" id="ARBA00023010"/>
    </source>
</evidence>
<dbReference type="NCBIfam" id="TIGR00964">
    <property type="entry name" value="secE_bact"/>
    <property type="match status" value="1"/>
</dbReference>
<comment type="caution">
    <text evidence="11">The sequence shown here is derived from an EMBL/GenBank/DDBJ whole genome shotgun (WGS) entry which is preliminary data.</text>
</comment>
<sequence length="97" mass="10830">MNDSGGLMVQDEQKGEAVAKRDAPREKKPNFFQRIVIFIRQVFAELRKVVTPTRQELLKFTGVVLAFVVVMMALVYGLDLLFVWVTTVVFGTPGGVA</sequence>
<dbReference type="EMBL" id="JACGWY010000001">
    <property type="protein sequence ID" value="MBA8815393.1"/>
    <property type="molecule type" value="Genomic_DNA"/>
</dbReference>
<accession>A0A7W3JM90</accession>
<evidence type="ECO:0000256" key="5">
    <source>
        <dbReference type="ARBA" id="ARBA00022927"/>
    </source>
</evidence>
<comment type="similarity">
    <text evidence="9">Belongs to the SecE/SEC61-gamma family.</text>
</comment>
<feature type="transmembrane region" description="Helical" evidence="9">
    <location>
        <begin position="57"/>
        <end position="78"/>
    </location>
</feature>
<dbReference type="HAMAP" id="MF_00422">
    <property type="entry name" value="SecE"/>
    <property type="match status" value="1"/>
</dbReference>
<dbReference type="Gene3D" id="1.20.5.1030">
    <property type="entry name" value="Preprotein translocase secy subunit"/>
    <property type="match status" value="1"/>
</dbReference>
<evidence type="ECO:0000256" key="4">
    <source>
        <dbReference type="ARBA" id="ARBA00022692"/>
    </source>
</evidence>
<name>A0A7W3JM90_9MICO</name>
<dbReference type="Pfam" id="PF00584">
    <property type="entry name" value="SecE"/>
    <property type="match status" value="1"/>
</dbReference>
<feature type="compositionally biased region" description="Basic and acidic residues" evidence="10">
    <location>
        <begin position="11"/>
        <end position="24"/>
    </location>
</feature>
<protein>
    <recommendedName>
        <fullName evidence="9">Protein translocase subunit SecE</fullName>
    </recommendedName>
</protein>
<dbReference type="InterPro" id="IPR038379">
    <property type="entry name" value="SecE_sf"/>
</dbReference>
<dbReference type="PANTHER" id="PTHR33910">
    <property type="entry name" value="PROTEIN TRANSLOCASE SUBUNIT SECE"/>
    <property type="match status" value="1"/>
</dbReference>
<evidence type="ECO:0000256" key="10">
    <source>
        <dbReference type="SAM" id="MobiDB-lite"/>
    </source>
</evidence>
<dbReference type="GO" id="GO:0043952">
    <property type="term" value="P:protein transport by the Sec complex"/>
    <property type="evidence" value="ECO:0007669"/>
    <property type="project" value="UniProtKB-UniRule"/>
</dbReference>
<keyword evidence="3 9" id="KW-1003">Cell membrane</keyword>
<comment type="subcellular location">
    <subcellularLocation>
        <location evidence="9">Cell membrane</location>
        <topology evidence="9">Single-pass membrane protein</topology>
    </subcellularLocation>
    <subcellularLocation>
        <location evidence="1">Membrane</location>
    </subcellularLocation>
</comment>
<dbReference type="GO" id="GO:0005886">
    <property type="term" value="C:plasma membrane"/>
    <property type="evidence" value="ECO:0007669"/>
    <property type="project" value="UniProtKB-SubCell"/>
</dbReference>
<keyword evidence="8 9" id="KW-0472">Membrane</keyword>
<evidence type="ECO:0000313" key="12">
    <source>
        <dbReference type="Proteomes" id="UP000526083"/>
    </source>
</evidence>
<dbReference type="Proteomes" id="UP000526083">
    <property type="component" value="Unassembled WGS sequence"/>
</dbReference>
<keyword evidence="4 9" id="KW-0812">Transmembrane</keyword>
<dbReference type="GO" id="GO:0008320">
    <property type="term" value="F:protein transmembrane transporter activity"/>
    <property type="evidence" value="ECO:0007669"/>
    <property type="project" value="UniProtKB-UniRule"/>
</dbReference>
<dbReference type="PANTHER" id="PTHR33910:SF1">
    <property type="entry name" value="PROTEIN TRANSLOCASE SUBUNIT SECE"/>
    <property type="match status" value="1"/>
</dbReference>
<comment type="subunit">
    <text evidence="9">Component of the Sec protein translocase complex. Heterotrimer consisting of SecY, SecE and SecG subunits. The heterotrimers can form oligomers, although 1 heterotrimer is thought to be able to translocate proteins. Interacts with the ribosome. Interacts with SecDF, and other proteins may be involved. Interacts with SecA.</text>
</comment>
<dbReference type="GO" id="GO:0065002">
    <property type="term" value="P:intracellular protein transmembrane transport"/>
    <property type="evidence" value="ECO:0007669"/>
    <property type="project" value="UniProtKB-UniRule"/>
</dbReference>
<keyword evidence="5 9" id="KW-0653">Protein transport</keyword>
<organism evidence="11 12">
    <name type="scientific">Microbacterium halimionae</name>
    <dbReference type="NCBI Taxonomy" id="1526413"/>
    <lineage>
        <taxon>Bacteria</taxon>
        <taxon>Bacillati</taxon>
        <taxon>Actinomycetota</taxon>
        <taxon>Actinomycetes</taxon>
        <taxon>Micrococcales</taxon>
        <taxon>Microbacteriaceae</taxon>
        <taxon>Microbacterium</taxon>
    </lineage>
</organism>
<keyword evidence="6 9" id="KW-1133">Transmembrane helix</keyword>
<feature type="region of interest" description="Disordered" evidence="10">
    <location>
        <begin position="1"/>
        <end position="24"/>
    </location>
</feature>
<keyword evidence="2 9" id="KW-0813">Transport</keyword>
<dbReference type="GO" id="GO:0009306">
    <property type="term" value="P:protein secretion"/>
    <property type="evidence" value="ECO:0007669"/>
    <property type="project" value="UniProtKB-UniRule"/>
</dbReference>
<gene>
    <name evidence="9" type="primary">secE</name>
    <name evidence="11" type="ORF">FHX48_000445</name>
</gene>
<dbReference type="InterPro" id="IPR005807">
    <property type="entry name" value="SecE_bac"/>
</dbReference>
<evidence type="ECO:0000256" key="3">
    <source>
        <dbReference type="ARBA" id="ARBA00022475"/>
    </source>
</evidence>
<evidence type="ECO:0000256" key="2">
    <source>
        <dbReference type="ARBA" id="ARBA00022448"/>
    </source>
</evidence>
<comment type="function">
    <text evidence="9">Essential subunit of the Sec protein translocation channel SecYEG. Clamps together the 2 halves of SecY. May contact the channel plug during translocation.</text>
</comment>
<dbReference type="InterPro" id="IPR001901">
    <property type="entry name" value="Translocase_SecE/Sec61-g"/>
</dbReference>
<dbReference type="AlphaFoldDB" id="A0A7W3JM90"/>
<keyword evidence="12" id="KW-1185">Reference proteome</keyword>
<proteinExistence type="inferred from homology"/>
<evidence type="ECO:0000313" key="11">
    <source>
        <dbReference type="EMBL" id="MBA8815393.1"/>
    </source>
</evidence>
<evidence type="ECO:0000256" key="6">
    <source>
        <dbReference type="ARBA" id="ARBA00022989"/>
    </source>
</evidence>
<reference evidence="11 12" key="1">
    <citation type="submission" date="2020-07" db="EMBL/GenBank/DDBJ databases">
        <title>Sequencing the genomes of 1000 actinobacteria strains.</title>
        <authorList>
            <person name="Klenk H.-P."/>
        </authorList>
    </citation>
    <scope>NUCLEOTIDE SEQUENCE [LARGE SCALE GENOMIC DNA]</scope>
    <source>
        <strain evidence="11 12">DSM 27576</strain>
    </source>
</reference>
<evidence type="ECO:0000256" key="9">
    <source>
        <dbReference type="HAMAP-Rule" id="MF_00422"/>
    </source>
</evidence>
<evidence type="ECO:0000256" key="1">
    <source>
        <dbReference type="ARBA" id="ARBA00004370"/>
    </source>
</evidence>
<evidence type="ECO:0000256" key="8">
    <source>
        <dbReference type="ARBA" id="ARBA00023136"/>
    </source>
</evidence>